<dbReference type="InterPro" id="IPR006680">
    <property type="entry name" value="Amidohydro-rel"/>
</dbReference>
<dbReference type="RefSeq" id="WP_159458467.1">
    <property type="nucleotide sequence ID" value="NZ_FWFZ01000007.1"/>
</dbReference>
<keyword evidence="3" id="KW-0378">Hydrolase</keyword>
<dbReference type="EMBL" id="FWFZ01000007">
    <property type="protein sequence ID" value="SLN42353.1"/>
    <property type="molecule type" value="Genomic_DNA"/>
</dbReference>
<evidence type="ECO:0000313" key="4">
    <source>
        <dbReference type="Proteomes" id="UP000193900"/>
    </source>
</evidence>
<dbReference type="SUPFAM" id="SSF51556">
    <property type="entry name" value="Metallo-dependent hydrolases"/>
    <property type="match status" value="1"/>
</dbReference>
<reference evidence="3 4" key="1">
    <citation type="submission" date="2017-03" db="EMBL/GenBank/DDBJ databases">
        <authorList>
            <person name="Afonso C.L."/>
            <person name="Miller P.J."/>
            <person name="Scott M.A."/>
            <person name="Spackman E."/>
            <person name="Goraichik I."/>
            <person name="Dimitrov K.M."/>
            <person name="Suarez D.L."/>
            <person name="Swayne D.E."/>
        </authorList>
    </citation>
    <scope>NUCLEOTIDE SEQUENCE [LARGE SCALE GENOMIC DNA]</scope>
    <source>
        <strain evidence="3 4">CECT 7023</strain>
    </source>
</reference>
<dbReference type="OrthoDB" id="9787654at2"/>
<dbReference type="Proteomes" id="UP000193900">
    <property type="component" value="Unassembled WGS sequence"/>
</dbReference>
<proteinExistence type="inferred from homology"/>
<evidence type="ECO:0000256" key="1">
    <source>
        <dbReference type="ARBA" id="ARBA00038310"/>
    </source>
</evidence>
<protein>
    <submittedName>
        <fullName evidence="3">Amidohydrolase</fullName>
    </submittedName>
</protein>
<feature type="domain" description="Amidohydrolase-related" evidence="2">
    <location>
        <begin position="8"/>
        <end position="289"/>
    </location>
</feature>
<dbReference type="InterPro" id="IPR052350">
    <property type="entry name" value="Metallo-dep_Lactonases"/>
</dbReference>
<gene>
    <name evidence="3" type="ORF">ROA7023_01691</name>
</gene>
<dbReference type="PANTHER" id="PTHR43569:SF1">
    <property type="entry name" value="BLL3371 PROTEIN"/>
    <property type="match status" value="1"/>
</dbReference>
<organism evidence="3 4">
    <name type="scientific">Roseisalinus antarcticus</name>
    <dbReference type="NCBI Taxonomy" id="254357"/>
    <lineage>
        <taxon>Bacteria</taxon>
        <taxon>Pseudomonadati</taxon>
        <taxon>Pseudomonadota</taxon>
        <taxon>Alphaproteobacteria</taxon>
        <taxon>Rhodobacterales</taxon>
        <taxon>Roseobacteraceae</taxon>
        <taxon>Roseisalinus</taxon>
    </lineage>
</organism>
<keyword evidence="4" id="KW-1185">Reference proteome</keyword>
<dbReference type="AlphaFoldDB" id="A0A1Y5SK73"/>
<name>A0A1Y5SK73_9RHOB</name>
<dbReference type="PANTHER" id="PTHR43569">
    <property type="entry name" value="AMIDOHYDROLASE"/>
    <property type="match status" value="1"/>
</dbReference>
<evidence type="ECO:0000259" key="2">
    <source>
        <dbReference type="Pfam" id="PF04909"/>
    </source>
</evidence>
<dbReference type="Pfam" id="PF04909">
    <property type="entry name" value="Amidohydro_2"/>
    <property type="match status" value="1"/>
</dbReference>
<accession>A0A1Y5SK73</accession>
<dbReference type="InterPro" id="IPR032466">
    <property type="entry name" value="Metal_Hydrolase"/>
</dbReference>
<dbReference type="GO" id="GO:0016787">
    <property type="term" value="F:hydrolase activity"/>
    <property type="evidence" value="ECO:0007669"/>
    <property type="project" value="UniProtKB-KW"/>
</dbReference>
<dbReference type="Gene3D" id="3.20.20.140">
    <property type="entry name" value="Metal-dependent hydrolases"/>
    <property type="match status" value="1"/>
</dbReference>
<sequence>MSDAPRLVDAHHHLWRRVPGSHPWLAGNPALDRDVTPATYDAAFAGFDIAATVWIEALAADPLAELAAAEEMRKASGGRVGAALIGHQPLDAPDFGERLDRCRAISPAFRGIRDIVAAGPEGPSLARSADLLDRPAFLDGLRELARQGLVFDLMLRPRQMARAARVLSQVPDLRVAIEHVASPNDRSVDNISAWHEGLAALAELPGTVMKVSALQCLEPGWTDDSLAGILAPVTAAFGAQRMCFGTDFPVHDQTCPGPEAIRAMDRITRDWTKPDRASLFEGTARELYSL</sequence>
<evidence type="ECO:0000313" key="3">
    <source>
        <dbReference type="EMBL" id="SLN42353.1"/>
    </source>
</evidence>
<comment type="similarity">
    <text evidence="1">Belongs to the metallo-dependent hydrolases superfamily.</text>
</comment>